<evidence type="ECO:0000256" key="1">
    <source>
        <dbReference type="SAM" id="MobiDB-lite"/>
    </source>
</evidence>
<feature type="compositionally biased region" description="Low complexity" evidence="1">
    <location>
        <begin position="150"/>
        <end position="169"/>
    </location>
</feature>
<organism evidence="2">
    <name type="scientific">Emiliania huxleyi</name>
    <name type="common">Coccolithophore</name>
    <name type="synonym">Pontosphaera huxleyi</name>
    <dbReference type="NCBI Taxonomy" id="2903"/>
    <lineage>
        <taxon>Eukaryota</taxon>
        <taxon>Haptista</taxon>
        <taxon>Haptophyta</taxon>
        <taxon>Prymnesiophyceae</taxon>
        <taxon>Isochrysidales</taxon>
        <taxon>Noelaerhabdaceae</taxon>
        <taxon>Emiliania</taxon>
    </lineage>
</organism>
<name>A0A7S3T9Y3_EMIHU</name>
<feature type="compositionally biased region" description="Low complexity" evidence="1">
    <location>
        <begin position="65"/>
        <end position="83"/>
    </location>
</feature>
<evidence type="ECO:0000313" key="2">
    <source>
        <dbReference type="EMBL" id="CAE0577017.1"/>
    </source>
</evidence>
<feature type="region of interest" description="Disordered" evidence="1">
    <location>
        <begin position="52"/>
        <end position="97"/>
    </location>
</feature>
<dbReference type="EMBL" id="HBIR01043686">
    <property type="protein sequence ID" value="CAE0577017.1"/>
    <property type="molecule type" value="Transcribed_RNA"/>
</dbReference>
<sequence>MLKFAMPKGELQTGKFEAAEGAAAGAQAGVVDAGEISTLSALILQEQRLAAAAQAELERNRRPGSRGSRGSNHGSRPGSRPGSVVGARNAPAPASEAIEMTVRLPEVARDFPEIIRQARPSTACDWRAEQRRGGRGGASSRHALLDACRRPAAAPTGGSRAGSSTSGARPPSPGVVRRTLRGASLCCWPALLLPPPL</sequence>
<reference evidence="2" key="1">
    <citation type="submission" date="2021-01" db="EMBL/GenBank/DDBJ databases">
        <authorList>
            <person name="Corre E."/>
            <person name="Pelletier E."/>
            <person name="Niang G."/>
            <person name="Scheremetjew M."/>
            <person name="Finn R."/>
            <person name="Kale V."/>
            <person name="Holt S."/>
            <person name="Cochrane G."/>
            <person name="Meng A."/>
            <person name="Brown T."/>
            <person name="Cohen L."/>
        </authorList>
    </citation>
    <scope>NUCLEOTIDE SEQUENCE</scope>
    <source>
        <strain evidence="2">379</strain>
    </source>
</reference>
<proteinExistence type="predicted"/>
<feature type="region of interest" description="Disordered" evidence="1">
    <location>
        <begin position="150"/>
        <end position="175"/>
    </location>
</feature>
<gene>
    <name evidence="2" type="ORF">EHUX00137_LOCUS34094</name>
</gene>
<accession>A0A7S3T9Y3</accession>
<protein>
    <submittedName>
        <fullName evidence="2">Uncharacterized protein</fullName>
    </submittedName>
</protein>
<dbReference type="AlphaFoldDB" id="A0A7S3T9Y3"/>